<evidence type="ECO:0000256" key="2">
    <source>
        <dbReference type="ARBA" id="ARBA00022741"/>
    </source>
</evidence>
<dbReference type="Proteomes" id="UP000265520">
    <property type="component" value="Unassembled WGS sequence"/>
</dbReference>
<keyword evidence="1" id="KW-0808">Transferase</keyword>
<sequence>MKLDVDVLRYLSKDDFRVLTAVELGMRNHEIVPIELIDRIARL</sequence>
<feature type="domain" description="RIO2 kinase winged helix" evidence="5">
    <location>
        <begin position="8"/>
        <end position="43"/>
    </location>
</feature>
<evidence type="ECO:0000313" key="6">
    <source>
        <dbReference type="EMBL" id="MCI29702.1"/>
    </source>
</evidence>
<keyword evidence="4" id="KW-0067">ATP-binding</keyword>
<evidence type="ECO:0000259" key="5">
    <source>
        <dbReference type="Pfam" id="PF09202"/>
    </source>
</evidence>
<dbReference type="GO" id="GO:0005634">
    <property type="term" value="C:nucleus"/>
    <property type="evidence" value="ECO:0007669"/>
    <property type="project" value="TreeGrafter"/>
</dbReference>
<dbReference type="PANTHER" id="PTHR45852:SF1">
    <property type="entry name" value="SERINE_THREONINE-PROTEIN KINASE RIO2"/>
    <property type="match status" value="1"/>
</dbReference>
<dbReference type="AlphaFoldDB" id="A0A392R0U4"/>
<dbReference type="GO" id="GO:0030688">
    <property type="term" value="C:preribosome, small subunit precursor"/>
    <property type="evidence" value="ECO:0007669"/>
    <property type="project" value="TreeGrafter"/>
</dbReference>
<proteinExistence type="predicted"/>
<dbReference type="SUPFAM" id="SSF46785">
    <property type="entry name" value="Winged helix' DNA-binding domain"/>
    <property type="match status" value="1"/>
</dbReference>
<dbReference type="PANTHER" id="PTHR45852">
    <property type="entry name" value="SER/THR-PROTEIN KINASE RIO2"/>
    <property type="match status" value="1"/>
</dbReference>
<keyword evidence="7" id="KW-1185">Reference proteome</keyword>
<keyword evidence="3 6" id="KW-0418">Kinase</keyword>
<dbReference type="GO" id="GO:0005524">
    <property type="term" value="F:ATP binding"/>
    <property type="evidence" value="ECO:0007669"/>
    <property type="project" value="UniProtKB-KW"/>
</dbReference>
<dbReference type="GO" id="GO:0005829">
    <property type="term" value="C:cytosol"/>
    <property type="evidence" value="ECO:0007669"/>
    <property type="project" value="TreeGrafter"/>
</dbReference>
<dbReference type="GO" id="GO:0030490">
    <property type="term" value="P:maturation of SSU-rRNA"/>
    <property type="evidence" value="ECO:0007669"/>
    <property type="project" value="TreeGrafter"/>
</dbReference>
<dbReference type="GO" id="GO:0004674">
    <property type="term" value="F:protein serine/threonine kinase activity"/>
    <property type="evidence" value="ECO:0007669"/>
    <property type="project" value="InterPro"/>
</dbReference>
<accession>A0A392R0U4</accession>
<keyword evidence="2" id="KW-0547">Nucleotide-binding</keyword>
<feature type="non-terminal residue" evidence="6">
    <location>
        <position position="43"/>
    </location>
</feature>
<dbReference type="EMBL" id="LXQA010174404">
    <property type="protein sequence ID" value="MCI29702.1"/>
    <property type="molecule type" value="Genomic_DNA"/>
</dbReference>
<dbReference type="InterPro" id="IPR036388">
    <property type="entry name" value="WH-like_DNA-bd_sf"/>
</dbReference>
<dbReference type="InterPro" id="IPR036390">
    <property type="entry name" value="WH_DNA-bd_sf"/>
</dbReference>
<evidence type="ECO:0000313" key="7">
    <source>
        <dbReference type="Proteomes" id="UP000265520"/>
    </source>
</evidence>
<dbReference type="Pfam" id="PF09202">
    <property type="entry name" value="Rio2_N"/>
    <property type="match status" value="1"/>
</dbReference>
<name>A0A392R0U4_9FABA</name>
<evidence type="ECO:0000256" key="1">
    <source>
        <dbReference type="ARBA" id="ARBA00022679"/>
    </source>
</evidence>
<evidence type="ECO:0000256" key="3">
    <source>
        <dbReference type="ARBA" id="ARBA00022777"/>
    </source>
</evidence>
<dbReference type="InterPro" id="IPR015285">
    <property type="entry name" value="RIO2_wHTH_N"/>
</dbReference>
<protein>
    <submittedName>
        <fullName evidence="6">Serine/threonine-protein kinase rio2-like</fullName>
    </submittedName>
</protein>
<organism evidence="6 7">
    <name type="scientific">Trifolium medium</name>
    <dbReference type="NCBI Taxonomy" id="97028"/>
    <lineage>
        <taxon>Eukaryota</taxon>
        <taxon>Viridiplantae</taxon>
        <taxon>Streptophyta</taxon>
        <taxon>Embryophyta</taxon>
        <taxon>Tracheophyta</taxon>
        <taxon>Spermatophyta</taxon>
        <taxon>Magnoliopsida</taxon>
        <taxon>eudicotyledons</taxon>
        <taxon>Gunneridae</taxon>
        <taxon>Pentapetalae</taxon>
        <taxon>rosids</taxon>
        <taxon>fabids</taxon>
        <taxon>Fabales</taxon>
        <taxon>Fabaceae</taxon>
        <taxon>Papilionoideae</taxon>
        <taxon>50 kb inversion clade</taxon>
        <taxon>NPAAA clade</taxon>
        <taxon>Hologalegina</taxon>
        <taxon>IRL clade</taxon>
        <taxon>Trifolieae</taxon>
        <taxon>Trifolium</taxon>
    </lineage>
</organism>
<evidence type="ECO:0000256" key="4">
    <source>
        <dbReference type="ARBA" id="ARBA00022840"/>
    </source>
</evidence>
<dbReference type="Gene3D" id="1.10.10.10">
    <property type="entry name" value="Winged helix-like DNA-binding domain superfamily/Winged helix DNA-binding domain"/>
    <property type="match status" value="1"/>
</dbReference>
<comment type="caution">
    <text evidence="6">The sequence shown here is derived from an EMBL/GenBank/DDBJ whole genome shotgun (WGS) entry which is preliminary data.</text>
</comment>
<reference evidence="6 7" key="1">
    <citation type="journal article" date="2018" name="Front. Plant Sci.">
        <title>Red Clover (Trifolium pratense) and Zigzag Clover (T. medium) - A Picture of Genomic Similarities and Differences.</title>
        <authorList>
            <person name="Dluhosova J."/>
            <person name="Istvanek J."/>
            <person name="Nedelnik J."/>
            <person name="Repkova J."/>
        </authorList>
    </citation>
    <scope>NUCLEOTIDE SEQUENCE [LARGE SCALE GENOMIC DNA]</scope>
    <source>
        <strain evidence="7">cv. 10/8</strain>
        <tissue evidence="6">Leaf</tissue>
    </source>
</reference>